<gene>
    <name evidence="2" type="ORF">P153DRAFT_369934</name>
</gene>
<protein>
    <submittedName>
        <fullName evidence="2">Uncharacterized protein</fullName>
    </submittedName>
</protein>
<proteinExistence type="predicted"/>
<evidence type="ECO:0000313" key="3">
    <source>
        <dbReference type="Proteomes" id="UP000799771"/>
    </source>
</evidence>
<evidence type="ECO:0000313" key="2">
    <source>
        <dbReference type="EMBL" id="KAF2125947.1"/>
    </source>
</evidence>
<dbReference type="GeneID" id="54409328"/>
<dbReference type="AlphaFoldDB" id="A0A6A6A4X4"/>
<reference evidence="2" key="1">
    <citation type="journal article" date="2020" name="Stud. Mycol.">
        <title>101 Dothideomycetes genomes: a test case for predicting lifestyles and emergence of pathogens.</title>
        <authorList>
            <person name="Haridas S."/>
            <person name="Albert R."/>
            <person name="Binder M."/>
            <person name="Bloem J."/>
            <person name="Labutti K."/>
            <person name="Salamov A."/>
            <person name="Andreopoulos B."/>
            <person name="Baker S."/>
            <person name="Barry K."/>
            <person name="Bills G."/>
            <person name="Bluhm B."/>
            <person name="Cannon C."/>
            <person name="Castanera R."/>
            <person name="Culley D."/>
            <person name="Daum C."/>
            <person name="Ezra D."/>
            <person name="Gonzalez J."/>
            <person name="Henrissat B."/>
            <person name="Kuo A."/>
            <person name="Liang C."/>
            <person name="Lipzen A."/>
            <person name="Lutzoni F."/>
            <person name="Magnuson J."/>
            <person name="Mondo S."/>
            <person name="Nolan M."/>
            <person name="Ohm R."/>
            <person name="Pangilinan J."/>
            <person name="Park H.-J."/>
            <person name="Ramirez L."/>
            <person name="Alfaro M."/>
            <person name="Sun H."/>
            <person name="Tritt A."/>
            <person name="Yoshinaga Y."/>
            <person name="Zwiers L.-H."/>
            <person name="Turgeon B."/>
            <person name="Goodwin S."/>
            <person name="Spatafora J."/>
            <person name="Crous P."/>
            <person name="Grigoriev I."/>
        </authorList>
    </citation>
    <scope>NUCLEOTIDE SEQUENCE</scope>
    <source>
        <strain evidence="2">CBS 119687</strain>
    </source>
</reference>
<feature type="chain" id="PRO_5025670210" evidence="1">
    <location>
        <begin position="19"/>
        <end position="131"/>
    </location>
</feature>
<feature type="signal peptide" evidence="1">
    <location>
        <begin position="1"/>
        <end position="18"/>
    </location>
</feature>
<dbReference type="Proteomes" id="UP000799771">
    <property type="component" value="Unassembled WGS sequence"/>
</dbReference>
<keyword evidence="3" id="KW-1185">Reference proteome</keyword>
<evidence type="ECO:0000256" key="1">
    <source>
        <dbReference type="SAM" id="SignalP"/>
    </source>
</evidence>
<name>A0A6A6A4X4_9PLEO</name>
<dbReference type="EMBL" id="ML977515">
    <property type="protein sequence ID" value="KAF2125947.1"/>
    <property type="molecule type" value="Genomic_DNA"/>
</dbReference>
<accession>A0A6A6A4X4</accession>
<organism evidence="2 3">
    <name type="scientific">Dothidotthia symphoricarpi CBS 119687</name>
    <dbReference type="NCBI Taxonomy" id="1392245"/>
    <lineage>
        <taxon>Eukaryota</taxon>
        <taxon>Fungi</taxon>
        <taxon>Dikarya</taxon>
        <taxon>Ascomycota</taxon>
        <taxon>Pezizomycotina</taxon>
        <taxon>Dothideomycetes</taxon>
        <taxon>Pleosporomycetidae</taxon>
        <taxon>Pleosporales</taxon>
        <taxon>Dothidotthiaceae</taxon>
        <taxon>Dothidotthia</taxon>
    </lineage>
</organism>
<keyword evidence="1" id="KW-0732">Signal</keyword>
<sequence>MKLYLSLAAISILPCAVAMPLNARSKIDEFINKWDAAFTSKPKLNEYHTMADCMADMDRITHTRPMKDVCYNLRNETGAFFYNTGTFVLSGVHVGIACTGVAMTIVGHECLPRDSFQSFVMTGICNDGVCS</sequence>
<dbReference type="RefSeq" id="XP_033520339.1">
    <property type="nucleotide sequence ID" value="XM_033668896.1"/>
</dbReference>